<evidence type="ECO:0000313" key="1">
    <source>
        <dbReference type="EMBL" id="SEH99351.1"/>
    </source>
</evidence>
<organism evidence="1 2">
    <name type="scientific">Akkermansia glycaniphila</name>
    <dbReference type="NCBI Taxonomy" id="1679444"/>
    <lineage>
        <taxon>Bacteria</taxon>
        <taxon>Pseudomonadati</taxon>
        <taxon>Verrucomicrobiota</taxon>
        <taxon>Verrucomicrobiia</taxon>
        <taxon>Verrucomicrobiales</taxon>
        <taxon>Akkermansiaceae</taxon>
        <taxon>Akkermansia</taxon>
    </lineage>
</organism>
<dbReference type="Proteomes" id="UP000176204">
    <property type="component" value="Chromosome I"/>
</dbReference>
<proteinExistence type="predicted"/>
<keyword evidence="2" id="KW-1185">Reference proteome</keyword>
<name>A0A1H6MJ00_9BACT</name>
<sequence length="132" mass="14091">MKTMYEAKLVTNDGWREFAAWFPEGGLRGELVSPVGVCAVADGVPAAVCWLFSCPTAAGGCLMWLHLMATNPALPAAVRAGALRFGLRCVRGYAREVGAATILSSVEDARLCRVAGRMGFHSRQGFTISMQP</sequence>
<dbReference type="EMBL" id="LT629973">
    <property type="protein sequence ID" value="SEH99351.1"/>
    <property type="molecule type" value="Genomic_DNA"/>
</dbReference>
<dbReference type="KEGG" id="agl:PYTT_2383"/>
<protein>
    <recommendedName>
        <fullName evidence="3">Acyl-coa n-acyltransferase</fullName>
    </recommendedName>
</protein>
<gene>
    <name evidence="1" type="ORF">PYTT_2383</name>
</gene>
<accession>A0A1H6MJ00</accession>
<reference evidence="2" key="1">
    <citation type="submission" date="2016-09" db="EMBL/GenBank/DDBJ databases">
        <authorList>
            <person name="Koehorst J."/>
        </authorList>
    </citation>
    <scope>NUCLEOTIDE SEQUENCE [LARGE SCALE GENOMIC DNA]</scope>
</reference>
<dbReference type="AlphaFoldDB" id="A0A1H6MJ00"/>
<evidence type="ECO:0008006" key="3">
    <source>
        <dbReference type="Google" id="ProtNLM"/>
    </source>
</evidence>
<evidence type="ECO:0000313" key="2">
    <source>
        <dbReference type="Proteomes" id="UP000176204"/>
    </source>
</evidence>
<dbReference type="STRING" id="1679444.PYTT_2383"/>
<dbReference type="RefSeq" id="WP_067777617.1">
    <property type="nucleotide sequence ID" value="NZ_LIGX01000040.1"/>
</dbReference>